<reference evidence="2 3" key="1">
    <citation type="submission" date="2024-06" db="EMBL/GenBank/DDBJ databases">
        <title>Complete genome of Phlyctema vagabunda strain 19-DSS-EL-015.</title>
        <authorList>
            <person name="Fiorenzani C."/>
        </authorList>
    </citation>
    <scope>NUCLEOTIDE SEQUENCE [LARGE SCALE GENOMIC DNA]</scope>
    <source>
        <strain evidence="2 3">19-DSS-EL-015</strain>
    </source>
</reference>
<gene>
    <name evidence="2" type="ORF">PVAG01_03857</name>
</gene>
<protein>
    <submittedName>
        <fullName evidence="2">Uncharacterized protein</fullName>
    </submittedName>
</protein>
<proteinExistence type="predicted"/>
<feature type="compositionally biased region" description="Pro residues" evidence="1">
    <location>
        <begin position="58"/>
        <end position="67"/>
    </location>
</feature>
<dbReference type="Proteomes" id="UP001629113">
    <property type="component" value="Unassembled WGS sequence"/>
</dbReference>
<keyword evidence="3" id="KW-1185">Reference proteome</keyword>
<accession>A0ABR4PML8</accession>
<feature type="compositionally biased region" description="Low complexity" evidence="1">
    <location>
        <begin position="68"/>
        <end position="80"/>
    </location>
</feature>
<evidence type="ECO:0000313" key="2">
    <source>
        <dbReference type="EMBL" id="KAL3424576.1"/>
    </source>
</evidence>
<sequence length="80" mass="8867">MPSQTSTPLALPIPRKRLSLLTSSTLGQDVSLYLNQKVTKSPYGYTIVERVTEDEYHPPAPPPPSPVSFPSESWSTALRR</sequence>
<evidence type="ECO:0000256" key="1">
    <source>
        <dbReference type="SAM" id="MobiDB-lite"/>
    </source>
</evidence>
<dbReference type="EMBL" id="JBFCZG010000003">
    <property type="protein sequence ID" value="KAL3424576.1"/>
    <property type="molecule type" value="Genomic_DNA"/>
</dbReference>
<evidence type="ECO:0000313" key="3">
    <source>
        <dbReference type="Proteomes" id="UP001629113"/>
    </source>
</evidence>
<name>A0ABR4PML8_9HELO</name>
<feature type="region of interest" description="Disordered" evidence="1">
    <location>
        <begin position="54"/>
        <end position="80"/>
    </location>
</feature>
<organism evidence="2 3">
    <name type="scientific">Phlyctema vagabunda</name>
    <dbReference type="NCBI Taxonomy" id="108571"/>
    <lineage>
        <taxon>Eukaryota</taxon>
        <taxon>Fungi</taxon>
        <taxon>Dikarya</taxon>
        <taxon>Ascomycota</taxon>
        <taxon>Pezizomycotina</taxon>
        <taxon>Leotiomycetes</taxon>
        <taxon>Helotiales</taxon>
        <taxon>Dermateaceae</taxon>
        <taxon>Phlyctema</taxon>
    </lineage>
</organism>
<comment type="caution">
    <text evidence="2">The sequence shown here is derived from an EMBL/GenBank/DDBJ whole genome shotgun (WGS) entry which is preliminary data.</text>
</comment>